<name>A0A9P4JBF2_9PEZI</name>
<feature type="chain" id="PRO_5040448899" description="Sexual development protein" evidence="1">
    <location>
        <begin position="17"/>
        <end position="374"/>
    </location>
</feature>
<organism evidence="2 3">
    <name type="scientific">Myriangium duriaei CBS 260.36</name>
    <dbReference type="NCBI Taxonomy" id="1168546"/>
    <lineage>
        <taxon>Eukaryota</taxon>
        <taxon>Fungi</taxon>
        <taxon>Dikarya</taxon>
        <taxon>Ascomycota</taxon>
        <taxon>Pezizomycotina</taxon>
        <taxon>Dothideomycetes</taxon>
        <taxon>Dothideomycetidae</taxon>
        <taxon>Myriangiales</taxon>
        <taxon>Myriangiaceae</taxon>
        <taxon>Myriangium</taxon>
    </lineage>
</organism>
<accession>A0A9P4JBF2</accession>
<dbReference type="Pfam" id="PF13668">
    <property type="entry name" value="Ferritin_2"/>
    <property type="match status" value="1"/>
</dbReference>
<dbReference type="OrthoDB" id="5293813at2759"/>
<dbReference type="EMBL" id="ML996081">
    <property type="protein sequence ID" value="KAF2156550.1"/>
    <property type="molecule type" value="Genomic_DNA"/>
</dbReference>
<protein>
    <recommendedName>
        <fullName evidence="4">Sexual development protein</fullName>
    </recommendedName>
</protein>
<reference evidence="2" key="1">
    <citation type="journal article" date="2020" name="Stud. Mycol.">
        <title>101 Dothideomycetes genomes: a test case for predicting lifestyles and emergence of pathogens.</title>
        <authorList>
            <person name="Haridas S."/>
            <person name="Albert R."/>
            <person name="Binder M."/>
            <person name="Bloem J."/>
            <person name="Labutti K."/>
            <person name="Salamov A."/>
            <person name="Andreopoulos B."/>
            <person name="Baker S."/>
            <person name="Barry K."/>
            <person name="Bills G."/>
            <person name="Bluhm B."/>
            <person name="Cannon C."/>
            <person name="Castanera R."/>
            <person name="Culley D."/>
            <person name="Daum C."/>
            <person name="Ezra D."/>
            <person name="Gonzalez J."/>
            <person name="Henrissat B."/>
            <person name="Kuo A."/>
            <person name="Liang C."/>
            <person name="Lipzen A."/>
            <person name="Lutzoni F."/>
            <person name="Magnuson J."/>
            <person name="Mondo S."/>
            <person name="Nolan M."/>
            <person name="Ohm R."/>
            <person name="Pangilinan J."/>
            <person name="Park H.-J."/>
            <person name="Ramirez L."/>
            <person name="Alfaro M."/>
            <person name="Sun H."/>
            <person name="Tritt A."/>
            <person name="Yoshinaga Y."/>
            <person name="Zwiers L.-H."/>
            <person name="Turgeon B."/>
            <person name="Goodwin S."/>
            <person name="Spatafora J."/>
            <person name="Crous P."/>
            <person name="Grigoriev I."/>
        </authorList>
    </citation>
    <scope>NUCLEOTIDE SEQUENCE</scope>
    <source>
        <strain evidence="2">CBS 260.36</strain>
    </source>
</reference>
<feature type="signal peptide" evidence="1">
    <location>
        <begin position="1"/>
        <end position="16"/>
    </location>
</feature>
<evidence type="ECO:0000313" key="3">
    <source>
        <dbReference type="Proteomes" id="UP000799439"/>
    </source>
</evidence>
<dbReference type="Proteomes" id="UP000799439">
    <property type="component" value="Unassembled WGS sequence"/>
</dbReference>
<evidence type="ECO:0008006" key="4">
    <source>
        <dbReference type="Google" id="ProtNLM"/>
    </source>
</evidence>
<keyword evidence="1" id="KW-0732">Signal</keyword>
<proteinExistence type="predicted"/>
<comment type="caution">
    <text evidence="2">The sequence shown here is derived from an EMBL/GenBank/DDBJ whole genome shotgun (WGS) entry which is preliminary data.</text>
</comment>
<sequence length="374" mass="39508">MRTFLLTAASLATALAAPQYQTKCSPTSVRQGAFQFPLADGFPDVLSNKTAIAEISKQAHGSLPNGSLPTKIADTTAVVLNLIATNELFEVAYFHDLLANLTNGVEGYRIGDDGLESREAYHIAVKGLRVIEAQEKLHAIGANAILATAGRPTVSPCHYQFPVQTFQDAITFAATFTDLVLGTLQEVIYAFATDGDAELTALVGSIIGNEAEQEGYFRLAQSPYGKKVPSALPFLTASSGAFAFNALNQLVLVPGTCPDQAAIPLPVFQPLSVDTPAAQITDNTTSVDFSFATSNQTFASSLSLVYINQQNIPVVEKLQNVEFANGVAKFSAPFAAANMNGLTIAALTNCVGPFTNASNVVSYTVYGPGLIELN</sequence>
<dbReference type="AlphaFoldDB" id="A0A9P4JBF2"/>
<evidence type="ECO:0000256" key="1">
    <source>
        <dbReference type="SAM" id="SignalP"/>
    </source>
</evidence>
<gene>
    <name evidence="2" type="ORF">K461DRAFT_308850</name>
</gene>
<evidence type="ECO:0000313" key="2">
    <source>
        <dbReference type="EMBL" id="KAF2156550.1"/>
    </source>
</evidence>
<keyword evidence="3" id="KW-1185">Reference proteome</keyword>